<evidence type="ECO:0000313" key="1">
    <source>
        <dbReference type="EMBL" id="CAD7227702.1"/>
    </source>
</evidence>
<name>A0A7R8WA03_9CRUS</name>
<organism evidence="1">
    <name type="scientific">Cyprideis torosa</name>
    <dbReference type="NCBI Taxonomy" id="163714"/>
    <lineage>
        <taxon>Eukaryota</taxon>
        <taxon>Metazoa</taxon>
        <taxon>Ecdysozoa</taxon>
        <taxon>Arthropoda</taxon>
        <taxon>Crustacea</taxon>
        <taxon>Oligostraca</taxon>
        <taxon>Ostracoda</taxon>
        <taxon>Podocopa</taxon>
        <taxon>Podocopida</taxon>
        <taxon>Cytherocopina</taxon>
        <taxon>Cytheroidea</taxon>
        <taxon>Cytherideidae</taxon>
        <taxon>Cyprideis</taxon>
    </lineage>
</organism>
<reference evidence="1" key="1">
    <citation type="submission" date="2020-11" db="EMBL/GenBank/DDBJ databases">
        <authorList>
            <person name="Tran Van P."/>
        </authorList>
    </citation>
    <scope>NUCLEOTIDE SEQUENCE</scope>
</reference>
<gene>
    <name evidence="1" type="ORF">CTOB1V02_LOCUS5601</name>
</gene>
<dbReference type="OrthoDB" id="5950721at2759"/>
<accession>A0A7R8WA03</accession>
<protein>
    <submittedName>
        <fullName evidence="1">Uncharacterized protein</fullName>
    </submittedName>
</protein>
<dbReference type="EMBL" id="OB661229">
    <property type="protein sequence ID" value="CAD7227702.1"/>
    <property type="molecule type" value="Genomic_DNA"/>
</dbReference>
<sequence length="98" mass="11266">MWFSYRRGLESVEEGRLSSECPLPLDLTSRGSDVPMSSVHPFAPVPFTSPFEVKRRVEDIRLLESRRSPRLMDSEVDFAKLADVGVSERKRNQVDRDI</sequence>
<dbReference type="AlphaFoldDB" id="A0A7R8WA03"/>
<feature type="non-terminal residue" evidence="1">
    <location>
        <position position="1"/>
    </location>
</feature>
<proteinExistence type="predicted"/>